<dbReference type="NCBIfam" id="TIGR04306">
    <property type="entry name" value="salvage_TenA"/>
    <property type="match status" value="1"/>
</dbReference>
<comment type="function">
    <text evidence="9">Catalyzes an amino-pyrimidine hydrolysis reaction at the C5' of the pyrimidine moiety of thiamine compounds, a reaction that is part of a thiamine salvage pathway.</text>
</comment>
<dbReference type="CDD" id="cd19366">
    <property type="entry name" value="TenA_C_BhTenA-like"/>
    <property type="match status" value="1"/>
</dbReference>
<comment type="pathway">
    <text evidence="2 9">Cofactor biosynthesis; thiamine diphosphate biosynthesis.</text>
</comment>
<dbReference type="EC" id="3.5.99.2" evidence="5 9"/>
<evidence type="ECO:0000256" key="3">
    <source>
        <dbReference type="ARBA" id="ARBA00010264"/>
    </source>
</evidence>
<dbReference type="GO" id="GO:0050334">
    <property type="term" value="F:thiaminase activity"/>
    <property type="evidence" value="ECO:0007669"/>
    <property type="project" value="UniProtKB-EC"/>
</dbReference>
<comment type="catalytic activity">
    <reaction evidence="8 9">
        <text>thiamine + H2O = 5-(2-hydroxyethyl)-4-methylthiazole + 4-amino-5-hydroxymethyl-2-methylpyrimidine + H(+)</text>
        <dbReference type="Rhea" id="RHEA:17509"/>
        <dbReference type="ChEBI" id="CHEBI:15377"/>
        <dbReference type="ChEBI" id="CHEBI:15378"/>
        <dbReference type="ChEBI" id="CHEBI:16892"/>
        <dbReference type="ChEBI" id="CHEBI:17957"/>
        <dbReference type="ChEBI" id="CHEBI:18385"/>
        <dbReference type="EC" id="3.5.99.2"/>
    </reaction>
</comment>
<evidence type="ECO:0000256" key="5">
    <source>
        <dbReference type="ARBA" id="ARBA00012684"/>
    </source>
</evidence>
<evidence type="ECO:0000313" key="11">
    <source>
        <dbReference type="EMBL" id="MBB3154291.1"/>
    </source>
</evidence>
<gene>
    <name evidence="11" type="ORF">FHS16_004373</name>
</gene>
<dbReference type="Gene3D" id="1.20.910.10">
    <property type="entry name" value="Heme oxygenase-like"/>
    <property type="match status" value="1"/>
</dbReference>
<comment type="caution">
    <text evidence="11">The sequence shown here is derived from an EMBL/GenBank/DDBJ whole genome shotgun (WGS) entry which is preliminary data.</text>
</comment>
<evidence type="ECO:0000256" key="6">
    <source>
        <dbReference type="ARBA" id="ARBA00013647"/>
    </source>
</evidence>
<evidence type="ECO:0000256" key="7">
    <source>
        <dbReference type="ARBA" id="ARBA00022977"/>
    </source>
</evidence>
<dbReference type="GO" id="GO:0005829">
    <property type="term" value="C:cytosol"/>
    <property type="evidence" value="ECO:0007669"/>
    <property type="project" value="TreeGrafter"/>
</dbReference>
<dbReference type="SUPFAM" id="SSF48613">
    <property type="entry name" value="Heme oxygenase-like"/>
    <property type="match status" value="1"/>
</dbReference>
<dbReference type="RefSeq" id="WP_183567466.1">
    <property type="nucleotide sequence ID" value="NZ_CBCSLB010000016.1"/>
</dbReference>
<dbReference type="GO" id="GO:0009229">
    <property type="term" value="P:thiamine diphosphate biosynthetic process"/>
    <property type="evidence" value="ECO:0007669"/>
    <property type="project" value="UniProtKB-UniPathway"/>
</dbReference>
<dbReference type="EMBL" id="JACHXW010000015">
    <property type="protein sequence ID" value="MBB3154291.1"/>
    <property type="molecule type" value="Genomic_DNA"/>
</dbReference>
<reference evidence="11 12" key="1">
    <citation type="submission" date="2020-08" db="EMBL/GenBank/DDBJ databases">
        <title>Genomic Encyclopedia of Type Strains, Phase III (KMG-III): the genomes of soil and plant-associated and newly described type strains.</title>
        <authorList>
            <person name="Whitman W."/>
        </authorList>
    </citation>
    <scope>NUCLEOTIDE SEQUENCE [LARGE SCALE GENOMIC DNA]</scope>
    <source>
        <strain evidence="11 12">CECT 8234</strain>
    </source>
</reference>
<dbReference type="UniPathway" id="UPA00060"/>
<evidence type="ECO:0000256" key="4">
    <source>
        <dbReference type="ARBA" id="ARBA00011881"/>
    </source>
</evidence>
<evidence type="ECO:0000259" key="10">
    <source>
        <dbReference type="Pfam" id="PF03070"/>
    </source>
</evidence>
<keyword evidence="9 11" id="KW-0378">Hydrolase</keyword>
<feature type="domain" description="Thiaminase-2/PQQC" evidence="10">
    <location>
        <begin position="18"/>
        <end position="224"/>
    </location>
</feature>
<dbReference type="GO" id="GO:0009228">
    <property type="term" value="P:thiamine biosynthetic process"/>
    <property type="evidence" value="ECO:0007669"/>
    <property type="project" value="UniProtKB-KW"/>
</dbReference>
<dbReference type="InterPro" id="IPR027574">
    <property type="entry name" value="Thiaminase_II"/>
</dbReference>
<organism evidence="11 12">
    <name type="scientific">Paenibacillus endophyticus</name>
    <dbReference type="NCBI Taxonomy" id="1294268"/>
    <lineage>
        <taxon>Bacteria</taxon>
        <taxon>Bacillati</taxon>
        <taxon>Bacillota</taxon>
        <taxon>Bacilli</taxon>
        <taxon>Bacillales</taxon>
        <taxon>Paenibacillaceae</taxon>
        <taxon>Paenibacillus</taxon>
    </lineage>
</organism>
<evidence type="ECO:0000256" key="1">
    <source>
        <dbReference type="ARBA" id="ARBA00001881"/>
    </source>
</evidence>
<dbReference type="InterPro" id="IPR004305">
    <property type="entry name" value="Thiaminase-2/PQQC"/>
</dbReference>
<protein>
    <recommendedName>
        <fullName evidence="6 9">Aminopyrimidine aminohydrolase</fullName>
        <ecNumber evidence="5 9">3.5.99.2</ecNumber>
    </recommendedName>
</protein>
<dbReference type="PANTHER" id="PTHR43198:SF2">
    <property type="entry name" value="SI:CH1073-67J19.1-RELATED"/>
    <property type="match status" value="1"/>
</dbReference>
<comment type="catalytic activity">
    <reaction evidence="1 9">
        <text>4-amino-5-aminomethyl-2-methylpyrimidine + H2O = 4-amino-5-hydroxymethyl-2-methylpyrimidine + NH4(+)</text>
        <dbReference type="Rhea" id="RHEA:31799"/>
        <dbReference type="ChEBI" id="CHEBI:15377"/>
        <dbReference type="ChEBI" id="CHEBI:16892"/>
        <dbReference type="ChEBI" id="CHEBI:28938"/>
        <dbReference type="ChEBI" id="CHEBI:63416"/>
        <dbReference type="EC" id="3.5.99.2"/>
    </reaction>
</comment>
<dbReference type="InterPro" id="IPR016084">
    <property type="entry name" value="Haem_Oase-like_multi-hlx"/>
</dbReference>
<dbReference type="InterPro" id="IPR050967">
    <property type="entry name" value="Thiamine_Salvage_TenA"/>
</dbReference>
<dbReference type="PANTHER" id="PTHR43198">
    <property type="entry name" value="BIFUNCTIONAL TH2 PROTEIN"/>
    <property type="match status" value="1"/>
</dbReference>
<sequence>MRNEAEAEAERFSERLYQAVQPVWEKCHAHPFLAGLREGTLELERFIYYMKQDYVYLIDYAKMFALGSLKARDLETMGKFAELLHATLNVEMELHRQYAEQFGITRNELEATKPAPTTIAYTKYMLDAGQGSLAEAVAALLPCMWSYWEIGKAFAAHPGALAHPLYKEWILMYSSKEFGELAEWTIGLMDRLAEGLPERELARLEELFVMTSKFEFRFWDMAFRQEEWDV</sequence>
<evidence type="ECO:0000256" key="2">
    <source>
        <dbReference type="ARBA" id="ARBA00004948"/>
    </source>
</evidence>
<evidence type="ECO:0000256" key="9">
    <source>
        <dbReference type="RuleBase" id="RU363093"/>
    </source>
</evidence>
<dbReference type="Proteomes" id="UP000518605">
    <property type="component" value="Unassembled WGS sequence"/>
</dbReference>
<dbReference type="Pfam" id="PF03070">
    <property type="entry name" value="TENA_THI-4"/>
    <property type="match status" value="1"/>
</dbReference>
<evidence type="ECO:0000313" key="12">
    <source>
        <dbReference type="Proteomes" id="UP000518605"/>
    </source>
</evidence>
<evidence type="ECO:0000256" key="8">
    <source>
        <dbReference type="ARBA" id="ARBA00048337"/>
    </source>
</evidence>
<comment type="subunit">
    <text evidence="4">Homotetramer.</text>
</comment>
<comment type="similarity">
    <text evidence="3 9">Belongs to the TenA family.</text>
</comment>
<keyword evidence="7 9" id="KW-0784">Thiamine biosynthesis</keyword>
<name>A0A7W5CAS0_9BACL</name>
<accession>A0A7W5CAS0</accession>
<dbReference type="AlphaFoldDB" id="A0A7W5CAS0"/>
<proteinExistence type="inferred from homology"/>
<keyword evidence="12" id="KW-1185">Reference proteome</keyword>